<gene>
    <name evidence="3" type="ORF">EJC49_14055</name>
</gene>
<dbReference type="SUPFAM" id="SSF56003">
    <property type="entry name" value="Molybdenum cofactor-binding domain"/>
    <property type="match status" value="1"/>
</dbReference>
<dbReference type="SMART" id="SM01008">
    <property type="entry name" value="Ald_Xan_dh_C"/>
    <property type="match status" value="1"/>
</dbReference>
<feature type="region of interest" description="Disordered" evidence="1">
    <location>
        <begin position="1"/>
        <end position="25"/>
    </location>
</feature>
<reference evidence="3 4" key="1">
    <citation type="submission" date="2018-12" db="EMBL/GenBank/DDBJ databases">
        <title>Mesorhizobium carbonis sp. nov., isolated from coal mine water.</title>
        <authorList>
            <person name="Xin W."/>
            <person name="Xu Z."/>
            <person name="Xiang F."/>
            <person name="Zhang J."/>
            <person name="Xi L."/>
            <person name="Liu J."/>
        </authorList>
    </citation>
    <scope>NUCLEOTIDE SEQUENCE [LARGE SCALE GENOMIC DNA]</scope>
    <source>
        <strain evidence="3 4">B2.3</strain>
    </source>
</reference>
<protein>
    <submittedName>
        <fullName evidence="3">Xanthine dehydrogenase family protein molybdopterin-binding subunit</fullName>
    </submittedName>
</protein>
<dbReference type="Proteomes" id="UP000278398">
    <property type="component" value="Unassembled WGS sequence"/>
</dbReference>
<organism evidence="3 4">
    <name type="scientific">Aquibium carbonis</name>
    <dbReference type="NCBI Taxonomy" id="2495581"/>
    <lineage>
        <taxon>Bacteria</taxon>
        <taxon>Pseudomonadati</taxon>
        <taxon>Pseudomonadota</taxon>
        <taxon>Alphaproteobacteria</taxon>
        <taxon>Hyphomicrobiales</taxon>
        <taxon>Phyllobacteriaceae</taxon>
        <taxon>Aquibium</taxon>
    </lineage>
</organism>
<evidence type="ECO:0000256" key="1">
    <source>
        <dbReference type="SAM" id="MobiDB-lite"/>
    </source>
</evidence>
<evidence type="ECO:0000313" key="3">
    <source>
        <dbReference type="EMBL" id="RST85767.1"/>
    </source>
</evidence>
<dbReference type="InterPro" id="IPR008274">
    <property type="entry name" value="AldOxase/xan_DH_MoCoBD1"/>
</dbReference>
<dbReference type="InterPro" id="IPR036856">
    <property type="entry name" value="Ald_Oxase/Xan_DH_a/b_sf"/>
</dbReference>
<dbReference type="OrthoDB" id="8428274at2"/>
<dbReference type="Pfam" id="PF02738">
    <property type="entry name" value="MoCoBD_1"/>
    <property type="match status" value="1"/>
</dbReference>
<dbReference type="AlphaFoldDB" id="A0A3R9YS14"/>
<evidence type="ECO:0000313" key="4">
    <source>
        <dbReference type="Proteomes" id="UP000278398"/>
    </source>
</evidence>
<dbReference type="PANTHER" id="PTHR47495">
    <property type="entry name" value="ALDEHYDE DEHYDROGENASE"/>
    <property type="match status" value="1"/>
</dbReference>
<dbReference type="InterPro" id="IPR052516">
    <property type="entry name" value="N-heterocyclic_Hydroxylase"/>
</dbReference>
<dbReference type="Gene3D" id="3.90.1170.50">
    <property type="entry name" value="Aldehyde oxidase/xanthine dehydrogenase, a/b hammerhead"/>
    <property type="match status" value="1"/>
</dbReference>
<dbReference type="EMBL" id="RWKW01000049">
    <property type="protein sequence ID" value="RST85767.1"/>
    <property type="molecule type" value="Genomic_DNA"/>
</dbReference>
<keyword evidence="4" id="KW-1185">Reference proteome</keyword>
<evidence type="ECO:0000259" key="2">
    <source>
        <dbReference type="SMART" id="SM01008"/>
    </source>
</evidence>
<dbReference type="InterPro" id="IPR037165">
    <property type="entry name" value="AldOxase/xan_DH_Mopterin-bd_sf"/>
</dbReference>
<feature type="domain" description="Aldehyde oxidase/xanthine dehydrogenase a/b hammerhead" evidence="2">
    <location>
        <begin position="33"/>
        <end position="144"/>
    </location>
</feature>
<dbReference type="InterPro" id="IPR000674">
    <property type="entry name" value="Ald_Oxase/Xan_DH_a/b"/>
</dbReference>
<dbReference type="SUPFAM" id="SSF54665">
    <property type="entry name" value="CO dehydrogenase molybdoprotein N-domain-like"/>
    <property type="match status" value="1"/>
</dbReference>
<dbReference type="PANTHER" id="PTHR47495:SF1">
    <property type="entry name" value="BLL3820 PROTEIN"/>
    <property type="match status" value="1"/>
</dbReference>
<dbReference type="Pfam" id="PF20256">
    <property type="entry name" value="MoCoBD_2"/>
    <property type="match status" value="1"/>
</dbReference>
<name>A0A3R9YS14_9HYPH</name>
<accession>A0A3R9YS14</accession>
<dbReference type="RefSeq" id="WP_126700570.1">
    <property type="nucleotide sequence ID" value="NZ_RWKW01000049.1"/>
</dbReference>
<dbReference type="Pfam" id="PF01315">
    <property type="entry name" value="Ald_Xan_dh_C"/>
    <property type="match status" value="1"/>
</dbReference>
<dbReference type="InterPro" id="IPR046867">
    <property type="entry name" value="AldOxase/xan_DH_MoCoBD2"/>
</dbReference>
<proteinExistence type="predicted"/>
<sequence length="768" mass="80566">MTDLATRKHGDASDGSRHLGASLPRVDGDAKVRGEAAYALDTRPAGMVHGVLVRATIGAGTVLAVDATAARHSLGVLLVLTPFDTPALGAPDSFIDGAPGEGAFEVFPTTILHWGQAVAAVIAETRQQAEAAASLLRIDYAPADVLASFDAEGAGPGVAVDDVDIDRGDATAALVEAAFRVDATYETPREYHVPIEPHGAVAEWSGERLIVREPSQWIDAMARTYAGWFGIPFENVRLVSPYVGGGFGSKVTAMTHGAVAALAARALGRPVKVVVTRAQAFTAHGGRAATRQTLGLGADAAGHLTAIVQDGESETSVFVPFVEQLNSATSVMYDVPNLRSRQRLVHVNTVTPAHMRAPGKHPSAFGLESAMDELAHLAGIDPVELRLRNEAAVNPQTGQPWSSRRLREALVEGARRFGWANRPPAPRAMRGPDGTLVGWGVAAGTFPALDHHGEAGIRVGADGSIEVLSAGIDMGTGTYTILAQAAADALGVSPQAVTVRLGDSDLPSGPLAGNSLLAGVMTGLVHKAAAAMRETIIRLALTEPGSPFVGRELNTLHITDGRIHPTLDESASIPIGSLLKAIGRDRLELVEDNFPAGIDRNERHRIMTTVSGLRLPDDGASSVLSWCAHFVEVKVDEDLGTVRVSRVVSGFDCGRLYNPKLAASQFRGGIVMGIGQALLEGGRIDPRDGRIVNDNLGDYLIPTNADIPDIEVFSVGEPDFRASPMGGKPVGEIGIVGVAPAICNAVFHATGRRIRRLPLDIAALVSRT</sequence>
<dbReference type="Gene3D" id="3.30.365.10">
    <property type="entry name" value="Aldehyde oxidase/xanthine dehydrogenase, molybdopterin binding domain"/>
    <property type="match status" value="4"/>
</dbReference>
<comment type="caution">
    <text evidence="3">The sequence shown here is derived from an EMBL/GenBank/DDBJ whole genome shotgun (WGS) entry which is preliminary data.</text>
</comment>
<feature type="compositionally biased region" description="Basic and acidic residues" evidence="1">
    <location>
        <begin position="1"/>
        <end position="17"/>
    </location>
</feature>
<dbReference type="GO" id="GO:0016491">
    <property type="term" value="F:oxidoreductase activity"/>
    <property type="evidence" value="ECO:0007669"/>
    <property type="project" value="InterPro"/>
</dbReference>